<keyword evidence="2" id="KW-1185">Reference proteome</keyword>
<dbReference type="AlphaFoldDB" id="A0A7W4WCS9"/>
<dbReference type="InterPro" id="IPR007833">
    <property type="entry name" value="Capsule_polysaccharide_synth"/>
</dbReference>
<proteinExistence type="predicted"/>
<sequence>MSVIGHCVIGYCSPGIRRLKHLDALLEASCQFVFRGPDATVTHIAGWGLKPTTKKARRLAADKGLPYISIEDGFLRSLGLGVTGSPLHSLVVDYSGIYYDATRPSDLESLIADAPFDEAELERARHCMALLRKYRLCKYNHAPDEPYTWPDSRPRVLVVDQTFGDASVVFGGADQQRFVEMLECAVREHPGAEVCVKIHPDVIAGKKRGYLLEAARQRGCRILAEDISPWALLDAVDEVYVVTSQLGFEALLAGRRVHCFGLPFYAGWGLTHDRLHCERRGFERSLEQVFAAAYLRYCRYINPYTGRRCQLEDTIYLIGDQRRLHKRFSGNWAGAGFSAWKRSFVPAFLGWPESMRFIAAKSARLRGVAAGTRVVAWASSLRANFAEACRDAGLELWHMEDGFLRSVGLGVDLVTPLSLVLDRRGIYYDAARASDLEAILRETQFDEDLLQRARKIRAQLVEQRLSKYNVGSCGAPSLDLPADRKVILVPGQVETDASIARGSPRYKTNLELLREVRRSNPDAFIVYKPHPDVVGGGRFGAVGEADSARLFDAMVSDVSIAELLDRVHEVHTLCSLAGFEALLRGVKVATYGLPFYAGWGLTQDRLDCPRRQRRLSLDQLVAGALILYPLYIDPHSGDHVNAETAVELLADARDRRRGTGLGTRLYRLFRNRFLRK</sequence>
<accession>A0A7W4WCS9</accession>
<reference evidence="1 2" key="1">
    <citation type="submission" date="2020-08" db="EMBL/GenBank/DDBJ databases">
        <title>Genomic Encyclopedia of Type Strains, Phase III (KMG-III): the genomes of soil and plant-associated and newly described type strains.</title>
        <authorList>
            <person name="Whitman W."/>
        </authorList>
    </citation>
    <scope>NUCLEOTIDE SEQUENCE [LARGE SCALE GENOMIC DNA]</scope>
    <source>
        <strain evidence="1 2">CECT 8799</strain>
    </source>
</reference>
<evidence type="ECO:0000313" key="1">
    <source>
        <dbReference type="EMBL" id="MBB3061878.1"/>
    </source>
</evidence>
<dbReference type="EMBL" id="JACHWZ010000012">
    <property type="protein sequence ID" value="MBB3061878.1"/>
    <property type="molecule type" value="Genomic_DNA"/>
</dbReference>
<organism evidence="1 2">
    <name type="scientific">Microbulbifer rhizosphaerae</name>
    <dbReference type="NCBI Taxonomy" id="1562603"/>
    <lineage>
        <taxon>Bacteria</taxon>
        <taxon>Pseudomonadati</taxon>
        <taxon>Pseudomonadota</taxon>
        <taxon>Gammaproteobacteria</taxon>
        <taxon>Cellvibrionales</taxon>
        <taxon>Microbulbiferaceae</taxon>
        <taxon>Microbulbifer</taxon>
    </lineage>
</organism>
<dbReference type="CDD" id="cd16439">
    <property type="entry name" value="beta_Kdo_transferase_KpsC_2"/>
    <property type="match status" value="1"/>
</dbReference>
<dbReference type="RefSeq" id="WP_183460682.1">
    <property type="nucleotide sequence ID" value="NZ_JACHWZ010000012.1"/>
</dbReference>
<dbReference type="GO" id="GO:0000271">
    <property type="term" value="P:polysaccharide biosynthetic process"/>
    <property type="evidence" value="ECO:0007669"/>
    <property type="project" value="InterPro"/>
</dbReference>
<comment type="caution">
    <text evidence="1">The sequence shown here is derived from an EMBL/GenBank/DDBJ whole genome shotgun (WGS) entry which is preliminary data.</text>
</comment>
<gene>
    <name evidence="1" type="ORF">FHS09_002721</name>
</gene>
<name>A0A7W4WCS9_9GAMM</name>
<dbReference type="Pfam" id="PF05159">
    <property type="entry name" value="Capsule_synth"/>
    <property type="match status" value="3"/>
</dbReference>
<dbReference type="GO" id="GO:0015774">
    <property type="term" value="P:polysaccharide transport"/>
    <property type="evidence" value="ECO:0007669"/>
    <property type="project" value="InterPro"/>
</dbReference>
<protein>
    <submittedName>
        <fullName evidence="1">Capsular polysaccharide export protein</fullName>
    </submittedName>
</protein>
<evidence type="ECO:0000313" key="2">
    <source>
        <dbReference type="Proteomes" id="UP000535937"/>
    </source>
</evidence>
<dbReference type="Proteomes" id="UP000535937">
    <property type="component" value="Unassembled WGS sequence"/>
</dbReference>
<dbReference type="CDD" id="cd16440">
    <property type="entry name" value="beta_Kdo_transferase_KpsC_1"/>
    <property type="match status" value="1"/>
</dbReference>